<keyword evidence="7" id="KW-1185">Reference proteome</keyword>
<gene>
    <name evidence="6" type="ORF">DB88DRAFT_511803</name>
</gene>
<comment type="similarity">
    <text evidence="2">Belongs to the SPP2 family.</text>
</comment>
<feature type="compositionally biased region" description="Basic and acidic residues" evidence="4">
    <location>
        <begin position="360"/>
        <end position="403"/>
    </location>
</feature>
<protein>
    <submittedName>
        <fullName evidence="6">DExH-box splicing factor binding site-domain-containing protein</fullName>
    </submittedName>
</protein>
<evidence type="ECO:0000256" key="2">
    <source>
        <dbReference type="ARBA" id="ARBA00008576"/>
    </source>
</evidence>
<evidence type="ECO:0000313" key="6">
    <source>
        <dbReference type="EMBL" id="KAK1923253.1"/>
    </source>
</evidence>
<dbReference type="InterPro" id="IPR026822">
    <property type="entry name" value="Spp2/MOS2_G-patch"/>
</dbReference>
<organism evidence="6 7">
    <name type="scientific">Papiliotrema laurentii</name>
    <name type="common">Cryptococcus laurentii</name>
    <dbReference type="NCBI Taxonomy" id="5418"/>
    <lineage>
        <taxon>Eukaryota</taxon>
        <taxon>Fungi</taxon>
        <taxon>Dikarya</taxon>
        <taxon>Basidiomycota</taxon>
        <taxon>Agaricomycotina</taxon>
        <taxon>Tremellomycetes</taxon>
        <taxon>Tremellales</taxon>
        <taxon>Rhynchogastremaceae</taxon>
        <taxon>Papiliotrema</taxon>
    </lineage>
</organism>
<dbReference type="GO" id="GO:0000398">
    <property type="term" value="P:mRNA splicing, via spliceosome"/>
    <property type="evidence" value="ECO:0007669"/>
    <property type="project" value="InterPro"/>
</dbReference>
<feature type="region of interest" description="Disordered" evidence="4">
    <location>
        <begin position="264"/>
        <end position="493"/>
    </location>
</feature>
<feature type="compositionally biased region" description="Basic and acidic residues" evidence="4">
    <location>
        <begin position="467"/>
        <end position="493"/>
    </location>
</feature>
<feature type="compositionally biased region" description="Basic and acidic residues" evidence="4">
    <location>
        <begin position="305"/>
        <end position="315"/>
    </location>
</feature>
<dbReference type="PANTHER" id="PTHR15818">
    <property type="entry name" value="G PATCH AND KOW-CONTAINING"/>
    <property type="match status" value="1"/>
</dbReference>
<proteinExistence type="inferred from homology"/>
<dbReference type="EMBL" id="JAODAN010000007">
    <property type="protein sequence ID" value="KAK1923253.1"/>
    <property type="molecule type" value="Genomic_DNA"/>
</dbReference>
<feature type="domain" description="Spp2/MOS2 G-patch" evidence="5">
    <location>
        <begin position="238"/>
        <end position="291"/>
    </location>
</feature>
<feature type="compositionally biased region" description="Basic and acidic residues" evidence="4">
    <location>
        <begin position="429"/>
        <end position="454"/>
    </location>
</feature>
<comment type="subcellular location">
    <subcellularLocation>
        <location evidence="1">Nucleus</location>
    </subcellularLocation>
</comment>
<dbReference type="PANTHER" id="PTHR15818:SF2">
    <property type="entry name" value="G-PATCH DOMAIN AND KOW MOTIFS-CONTAINING PROTEIN"/>
    <property type="match status" value="1"/>
</dbReference>
<dbReference type="InterPro" id="IPR045166">
    <property type="entry name" value="Spp2-like"/>
</dbReference>
<evidence type="ECO:0000256" key="4">
    <source>
        <dbReference type="SAM" id="MobiDB-lite"/>
    </source>
</evidence>
<sequence>MSTPISFTVKPPAASGTAYRPSPLGGAPRHGAPSRRLFEQHGDDEDEDEDGHSSGRSRRVRDERIEGMANGKALGGEKPAGPLVIPALPNRDWRQSSRRSVPIYKPEGQQRTEEDLQTHERTGDGPQRSGLRRIVKQEEVKVEDGQVQVKKEEGMEVGANGHTYETAAADAVHVKTEPGVKEEPLSLEEQALRAVLAGNTPGESEEDRKQRELVIGVHANTYEMSEAEAYKRDVAALPEESTLDDYATVPVEAFGMAMARGMGWDPKSSENTTVHEPKVRPQLLGLGATPMDATIKPTHAKHGASKKDRQADRNARTGRGFVATSLLVKKERETSVITSSSSRAVSPSNGDSDGSRRRRRDDDYDSGREYKRERSDRNGDDYRKRERERDRDRDRDSRRNREYETEEDRARRKAREYETDEERAKRKARERERVYETEGERAKRKAREREREGEYETEEERARRKARERERERDRERRYDHRERDRDRGGDRR</sequence>
<reference evidence="6" key="1">
    <citation type="submission" date="2023-02" db="EMBL/GenBank/DDBJ databases">
        <title>Identification and recombinant expression of a fungal hydrolase from Papiliotrema laurentii that hydrolyzes apple cutin and clears colloidal polyester polyurethane.</title>
        <authorList>
            <consortium name="DOE Joint Genome Institute"/>
            <person name="Roman V.A."/>
            <person name="Bojanowski C."/>
            <person name="Crable B.R."/>
            <person name="Wagner D.N."/>
            <person name="Hung C.S."/>
            <person name="Nadeau L.J."/>
            <person name="Schratz L."/>
            <person name="Haridas S."/>
            <person name="Pangilinan J."/>
            <person name="Lipzen A."/>
            <person name="Na H."/>
            <person name="Yan M."/>
            <person name="Ng V."/>
            <person name="Grigoriev I.V."/>
            <person name="Spatafora J.W."/>
            <person name="Barlow D."/>
            <person name="Biffinger J."/>
            <person name="Kelley-Loughnane N."/>
            <person name="Varaljay V.A."/>
            <person name="Crookes-Goodson W.J."/>
        </authorList>
    </citation>
    <scope>NUCLEOTIDE SEQUENCE</scope>
    <source>
        <strain evidence="6">5307AH</strain>
    </source>
</reference>
<feature type="compositionally biased region" description="Low complexity" evidence="4">
    <location>
        <begin position="335"/>
        <end position="352"/>
    </location>
</feature>
<dbReference type="Proteomes" id="UP001182556">
    <property type="component" value="Unassembled WGS sequence"/>
</dbReference>
<feature type="compositionally biased region" description="Basic and acidic residues" evidence="4">
    <location>
        <begin position="108"/>
        <end position="123"/>
    </location>
</feature>
<evidence type="ECO:0000256" key="3">
    <source>
        <dbReference type="ARBA" id="ARBA00023242"/>
    </source>
</evidence>
<evidence type="ECO:0000259" key="5">
    <source>
        <dbReference type="Pfam" id="PF12656"/>
    </source>
</evidence>
<dbReference type="AlphaFoldDB" id="A0AAD9CZF6"/>
<name>A0AAD9CZF6_PAPLA</name>
<accession>A0AAD9CZF6</accession>
<keyword evidence="3" id="KW-0539">Nucleus</keyword>
<dbReference type="GO" id="GO:0005681">
    <property type="term" value="C:spliceosomal complex"/>
    <property type="evidence" value="ECO:0007669"/>
    <property type="project" value="TreeGrafter"/>
</dbReference>
<comment type="caution">
    <text evidence="6">The sequence shown here is derived from an EMBL/GenBank/DDBJ whole genome shotgun (WGS) entry which is preliminary data.</text>
</comment>
<dbReference type="Pfam" id="PF12656">
    <property type="entry name" value="G-patch_2"/>
    <property type="match status" value="1"/>
</dbReference>
<evidence type="ECO:0000256" key="1">
    <source>
        <dbReference type="ARBA" id="ARBA00004123"/>
    </source>
</evidence>
<feature type="region of interest" description="Disordered" evidence="4">
    <location>
        <begin position="1"/>
        <end position="132"/>
    </location>
</feature>
<evidence type="ECO:0000313" key="7">
    <source>
        <dbReference type="Proteomes" id="UP001182556"/>
    </source>
</evidence>